<dbReference type="GO" id="GO:0047429">
    <property type="term" value="F:nucleoside triphosphate diphosphatase activity"/>
    <property type="evidence" value="ECO:0007669"/>
    <property type="project" value="TreeGrafter"/>
</dbReference>
<dbReference type="GO" id="GO:0006203">
    <property type="term" value="P:dGTP catabolic process"/>
    <property type="evidence" value="ECO:0007669"/>
    <property type="project" value="TreeGrafter"/>
</dbReference>
<dbReference type="EMBL" id="WFLN01000005">
    <property type="protein sequence ID" value="KAB8031929.1"/>
    <property type="molecule type" value="Genomic_DNA"/>
</dbReference>
<dbReference type="GO" id="GO:0046081">
    <property type="term" value="P:dUTP catabolic process"/>
    <property type="evidence" value="ECO:0007669"/>
    <property type="project" value="TreeGrafter"/>
</dbReference>
<dbReference type="InterPro" id="IPR048015">
    <property type="entry name" value="NTP-PPase_MazG-like_N"/>
</dbReference>
<dbReference type="GO" id="GO:0046061">
    <property type="term" value="P:dATP catabolic process"/>
    <property type="evidence" value="ECO:0007669"/>
    <property type="project" value="TreeGrafter"/>
</dbReference>
<dbReference type="InterPro" id="IPR011551">
    <property type="entry name" value="NTP_PyrPHydrolase_MazG"/>
</dbReference>
<reference evidence="2 3" key="1">
    <citation type="submission" date="2019-10" db="EMBL/GenBank/DDBJ databases">
        <title>New genus of Silvanigrellaceae.</title>
        <authorList>
            <person name="Pitt A."/>
            <person name="Hahn M.W."/>
        </authorList>
    </citation>
    <scope>NUCLEOTIDE SEQUENCE [LARGE SCALE GENOMIC DNA]</scope>
    <source>
        <strain evidence="2 3">33A1-SZDP</strain>
    </source>
</reference>
<dbReference type="GO" id="GO:0046076">
    <property type="term" value="P:dTTP catabolic process"/>
    <property type="evidence" value="ECO:0007669"/>
    <property type="project" value="TreeGrafter"/>
</dbReference>
<sequence length="334" mass="39212">MRSPPFLRPFIDFIFRKKKLKAPQSENFYNKENLAERYALARSALNFADTIAKLRSEEGCPWDKEQTFSSLRTYMIEEAYEAVASSQNILEKSQINSAKDLNHFCSELGDVLLQIFLNSQIAHENNYFNIKDVFENINHKMISRHPHVFQKGNYNVENSNDVVTLWEKIKESEKEKNGDIKYPKKVSLLKKAIKKNSLPTLNFGTEISKSAWKLGFSWQTINEIFQDVILEVKELEDELVHNEFQLEKVIDEIGDVVYALCNLVNFIKETRNEASSIDFDLIARASFQKFINRFDEMENIMLENKTPLDEESAKKLTLDQWNDLWKKAKKRRYR</sequence>
<evidence type="ECO:0000259" key="1">
    <source>
        <dbReference type="Pfam" id="PF03819"/>
    </source>
</evidence>
<name>A0A833N602_9BACT</name>
<evidence type="ECO:0000313" key="3">
    <source>
        <dbReference type="Proteomes" id="UP000442694"/>
    </source>
</evidence>
<dbReference type="GO" id="GO:0046052">
    <property type="term" value="P:UTP catabolic process"/>
    <property type="evidence" value="ECO:0007669"/>
    <property type="project" value="TreeGrafter"/>
</dbReference>
<dbReference type="NCBIfam" id="TIGR00444">
    <property type="entry name" value="mazG"/>
    <property type="match status" value="1"/>
</dbReference>
<dbReference type="Pfam" id="PF03819">
    <property type="entry name" value="MazG"/>
    <property type="match status" value="1"/>
</dbReference>
<proteinExistence type="predicted"/>
<comment type="caution">
    <text evidence="2">The sequence shown here is derived from an EMBL/GenBank/DDBJ whole genome shotgun (WGS) entry which is preliminary data.</text>
</comment>
<evidence type="ECO:0000313" key="2">
    <source>
        <dbReference type="EMBL" id="KAB8031929.1"/>
    </source>
</evidence>
<organism evidence="2 3">
    <name type="scientific">Fluviispira multicolorata</name>
    <dbReference type="NCBI Taxonomy" id="2654512"/>
    <lineage>
        <taxon>Bacteria</taxon>
        <taxon>Pseudomonadati</taxon>
        <taxon>Bdellovibrionota</taxon>
        <taxon>Oligoflexia</taxon>
        <taxon>Silvanigrellales</taxon>
        <taxon>Silvanigrellaceae</taxon>
        <taxon>Fluviispira</taxon>
    </lineage>
</organism>
<protein>
    <submittedName>
        <fullName evidence="2">MazG family protein</fullName>
    </submittedName>
</protein>
<keyword evidence="3" id="KW-1185">Reference proteome</keyword>
<dbReference type="PANTHER" id="PTHR30522">
    <property type="entry name" value="NUCLEOSIDE TRIPHOSPHATE PYROPHOSPHOHYDROLASE"/>
    <property type="match status" value="1"/>
</dbReference>
<dbReference type="PANTHER" id="PTHR30522:SF0">
    <property type="entry name" value="NUCLEOSIDE TRIPHOSPHATE PYROPHOSPHOHYDROLASE"/>
    <property type="match status" value="1"/>
</dbReference>
<dbReference type="CDD" id="cd11528">
    <property type="entry name" value="NTP-PPase_MazG_Nterm"/>
    <property type="match status" value="1"/>
</dbReference>
<dbReference type="Proteomes" id="UP000442694">
    <property type="component" value="Unassembled WGS sequence"/>
</dbReference>
<gene>
    <name evidence="2" type="ORF">GCL57_04595</name>
</gene>
<feature type="domain" description="NTP pyrophosphohydrolase MazG-like" evidence="1">
    <location>
        <begin position="66"/>
        <end position="149"/>
    </location>
</feature>
<dbReference type="AlphaFoldDB" id="A0A833N602"/>
<dbReference type="InterPro" id="IPR004518">
    <property type="entry name" value="MazG-like_dom"/>
</dbReference>
<accession>A0A833N602</accession>
<dbReference type="SUPFAM" id="SSF101386">
    <property type="entry name" value="all-alpha NTP pyrophosphatases"/>
    <property type="match status" value="2"/>
</dbReference>
<dbReference type="GO" id="GO:0046047">
    <property type="term" value="P:TTP catabolic process"/>
    <property type="evidence" value="ECO:0007669"/>
    <property type="project" value="TreeGrafter"/>
</dbReference>
<dbReference type="Gene3D" id="1.10.287.1080">
    <property type="entry name" value="MazG-like"/>
    <property type="match status" value="2"/>
</dbReference>